<accession>A0A0F9E7R9</accession>
<dbReference type="EMBL" id="LAZR01026013">
    <property type="protein sequence ID" value="KKL70039.1"/>
    <property type="molecule type" value="Genomic_DNA"/>
</dbReference>
<protein>
    <submittedName>
        <fullName evidence="1">Uncharacterized protein</fullName>
    </submittedName>
</protein>
<name>A0A0F9E7R9_9ZZZZ</name>
<sequence length="32" mass="3725">MNEITTTWYQELIEYLKLIAYTHLIVGKGVSP</sequence>
<proteinExistence type="predicted"/>
<reference evidence="1" key="1">
    <citation type="journal article" date="2015" name="Nature">
        <title>Complex archaea that bridge the gap between prokaryotes and eukaryotes.</title>
        <authorList>
            <person name="Spang A."/>
            <person name="Saw J.H."/>
            <person name="Jorgensen S.L."/>
            <person name="Zaremba-Niedzwiedzka K."/>
            <person name="Martijn J."/>
            <person name="Lind A.E."/>
            <person name="van Eijk R."/>
            <person name="Schleper C."/>
            <person name="Guy L."/>
            <person name="Ettema T.J."/>
        </authorList>
    </citation>
    <scope>NUCLEOTIDE SEQUENCE</scope>
</reference>
<gene>
    <name evidence="1" type="ORF">LCGC14_2108890</name>
</gene>
<evidence type="ECO:0000313" key="1">
    <source>
        <dbReference type="EMBL" id="KKL70039.1"/>
    </source>
</evidence>
<organism evidence="1">
    <name type="scientific">marine sediment metagenome</name>
    <dbReference type="NCBI Taxonomy" id="412755"/>
    <lineage>
        <taxon>unclassified sequences</taxon>
        <taxon>metagenomes</taxon>
        <taxon>ecological metagenomes</taxon>
    </lineage>
</organism>
<dbReference type="AlphaFoldDB" id="A0A0F9E7R9"/>
<comment type="caution">
    <text evidence="1">The sequence shown here is derived from an EMBL/GenBank/DDBJ whole genome shotgun (WGS) entry which is preliminary data.</text>
</comment>